<gene>
    <name evidence="2" type="ORF">SAMN04515668_4159</name>
</gene>
<dbReference type="EMBL" id="FOXS01000007">
    <property type="protein sequence ID" value="SFQ75876.1"/>
    <property type="molecule type" value="Genomic_DNA"/>
</dbReference>
<dbReference type="Proteomes" id="UP000199029">
    <property type="component" value="Unassembled WGS sequence"/>
</dbReference>
<dbReference type="STRING" id="1227077.SAMN04515668_4159"/>
<dbReference type="RefSeq" id="WP_143080310.1">
    <property type="nucleotide sequence ID" value="NZ_FOXS01000007.1"/>
</dbReference>
<organism evidence="2 3">
    <name type="scientific">Hymenobacter arizonensis</name>
    <name type="common">Siccationidurans arizonensis</name>
    <dbReference type="NCBI Taxonomy" id="1227077"/>
    <lineage>
        <taxon>Bacteria</taxon>
        <taxon>Pseudomonadati</taxon>
        <taxon>Bacteroidota</taxon>
        <taxon>Cytophagia</taxon>
        <taxon>Cytophagales</taxon>
        <taxon>Hymenobacteraceae</taxon>
        <taxon>Hymenobacter</taxon>
    </lineage>
</organism>
<keyword evidence="3" id="KW-1185">Reference proteome</keyword>
<proteinExistence type="predicted"/>
<dbReference type="AlphaFoldDB" id="A0A1I6B4P3"/>
<sequence length="198" mass="20840">MLSTHRPCRSRNRKALLLVSGLLAGCRAQRAAFEFRPNNISKLSSYETYSQLNPADIWQGPTLVSKAEAKLSGSGLAPKRLAIMGARQSTRIILSPHKTRTSAIVRYRGHIKSGVANLSLPLISASLPAPQLKNLHDAPPDSATSLGEAVSMIGGLLIWTALILGIITLLGGASLGTSALWLLLAGVLLGGIAYGGIK</sequence>
<evidence type="ECO:0000313" key="2">
    <source>
        <dbReference type="EMBL" id="SFQ75876.1"/>
    </source>
</evidence>
<feature type="transmembrane region" description="Helical" evidence="1">
    <location>
        <begin position="149"/>
        <end position="172"/>
    </location>
</feature>
<keyword evidence="1" id="KW-0812">Transmembrane</keyword>
<evidence type="ECO:0000256" key="1">
    <source>
        <dbReference type="SAM" id="Phobius"/>
    </source>
</evidence>
<reference evidence="3" key="1">
    <citation type="submission" date="2016-10" db="EMBL/GenBank/DDBJ databases">
        <authorList>
            <person name="Varghese N."/>
            <person name="Submissions S."/>
        </authorList>
    </citation>
    <scope>NUCLEOTIDE SEQUENCE [LARGE SCALE GENOMIC DNA]</scope>
    <source>
        <strain evidence="3">OR362-8,ATCC BAA-1266,JCM 13504</strain>
    </source>
</reference>
<dbReference type="PROSITE" id="PS51257">
    <property type="entry name" value="PROKAR_LIPOPROTEIN"/>
    <property type="match status" value="1"/>
</dbReference>
<name>A0A1I6B4P3_HYMAR</name>
<keyword evidence="1" id="KW-1133">Transmembrane helix</keyword>
<protein>
    <submittedName>
        <fullName evidence="2">Uncharacterized protein</fullName>
    </submittedName>
</protein>
<accession>A0A1I6B4P3</accession>
<evidence type="ECO:0000313" key="3">
    <source>
        <dbReference type="Proteomes" id="UP000199029"/>
    </source>
</evidence>
<feature type="transmembrane region" description="Helical" evidence="1">
    <location>
        <begin position="179"/>
        <end position="197"/>
    </location>
</feature>
<keyword evidence="1" id="KW-0472">Membrane</keyword>